<evidence type="ECO:0008006" key="4">
    <source>
        <dbReference type="Google" id="ProtNLM"/>
    </source>
</evidence>
<dbReference type="Proteomes" id="UP000286510">
    <property type="component" value="Unassembled WGS sequence"/>
</dbReference>
<reference evidence="2 3" key="1">
    <citation type="submission" date="2018-08" db="EMBL/GenBank/DDBJ databases">
        <title>Aphanomyces genome sequencing and annotation.</title>
        <authorList>
            <person name="Minardi D."/>
            <person name="Oidtmann B."/>
            <person name="Van Der Giezen M."/>
            <person name="Studholme D.J."/>
        </authorList>
    </citation>
    <scope>NUCLEOTIDE SEQUENCE [LARGE SCALE GENOMIC DNA]</scope>
    <source>
        <strain evidence="2 3">FDL457</strain>
    </source>
</reference>
<proteinExistence type="predicted"/>
<evidence type="ECO:0000313" key="2">
    <source>
        <dbReference type="EMBL" id="RHZ40786.1"/>
    </source>
</evidence>
<gene>
    <name evidence="2" type="ORF">DYB26_010491</name>
</gene>
<name>A0A418FZI7_APHAT</name>
<feature type="compositionally biased region" description="Basic and acidic residues" evidence="1">
    <location>
        <begin position="1"/>
        <end position="11"/>
    </location>
</feature>
<feature type="compositionally biased region" description="Polar residues" evidence="1">
    <location>
        <begin position="176"/>
        <end position="186"/>
    </location>
</feature>
<organism evidence="2 3">
    <name type="scientific">Aphanomyces astaci</name>
    <name type="common">Crayfish plague agent</name>
    <dbReference type="NCBI Taxonomy" id="112090"/>
    <lineage>
        <taxon>Eukaryota</taxon>
        <taxon>Sar</taxon>
        <taxon>Stramenopiles</taxon>
        <taxon>Oomycota</taxon>
        <taxon>Saprolegniomycetes</taxon>
        <taxon>Saprolegniales</taxon>
        <taxon>Verrucalvaceae</taxon>
        <taxon>Aphanomyces</taxon>
    </lineage>
</organism>
<evidence type="ECO:0000313" key="3">
    <source>
        <dbReference type="Proteomes" id="UP000286510"/>
    </source>
</evidence>
<dbReference type="AlphaFoldDB" id="A0A418FZI7"/>
<protein>
    <recommendedName>
        <fullName evidence="4">Transposase Tc1-like domain-containing protein</fullName>
    </recommendedName>
</protein>
<feature type="region of interest" description="Disordered" evidence="1">
    <location>
        <begin position="167"/>
        <end position="186"/>
    </location>
</feature>
<dbReference type="EMBL" id="QUTF01006211">
    <property type="protein sequence ID" value="RHZ40786.1"/>
    <property type="molecule type" value="Genomic_DNA"/>
</dbReference>
<feature type="region of interest" description="Disordered" evidence="1">
    <location>
        <begin position="1"/>
        <end position="30"/>
    </location>
</feature>
<accession>A0A418FZI7</accession>
<sequence length="204" mass="23231">MRRAVRGEKGGGRLITSWKGKKQRQTRGGRTENELVLTLRGKYYSEDQKHATAISVYQRLHAFKFRPHASLDANLQAFDKLRTRWKSWKGIPSATAIYRGQLQARSLKSLKKGRVGRKHRHKIQEIIAKIREVPQGQRTTMRDLSKATGLSISTLSRALHKGTMTCFNMTMPPPTVRSTTQRSPTSRVMDGRSLYVGSRRTVLT</sequence>
<comment type="caution">
    <text evidence="2">The sequence shown here is derived from an EMBL/GenBank/DDBJ whole genome shotgun (WGS) entry which is preliminary data.</text>
</comment>
<evidence type="ECO:0000256" key="1">
    <source>
        <dbReference type="SAM" id="MobiDB-lite"/>
    </source>
</evidence>